<keyword evidence="2" id="KW-0732">Signal</keyword>
<gene>
    <name evidence="3" type="ORF">Lalb_Chr07g0191331</name>
</gene>
<evidence type="ECO:0000256" key="2">
    <source>
        <dbReference type="SAM" id="SignalP"/>
    </source>
</evidence>
<keyword evidence="1" id="KW-0472">Membrane</keyword>
<comment type="caution">
    <text evidence="3">The sequence shown here is derived from an EMBL/GenBank/DDBJ whole genome shotgun (WGS) entry which is preliminary data.</text>
</comment>
<dbReference type="AlphaFoldDB" id="A0A6A4QBB5"/>
<organism evidence="3 4">
    <name type="scientific">Lupinus albus</name>
    <name type="common">White lupine</name>
    <name type="synonym">Lupinus termis</name>
    <dbReference type="NCBI Taxonomy" id="3870"/>
    <lineage>
        <taxon>Eukaryota</taxon>
        <taxon>Viridiplantae</taxon>
        <taxon>Streptophyta</taxon>
        <taxon>Embryophyta</taxon>
        <taxon>Tracheophyta</taxon>
        <taxon>Spermatophyta</taxon>
        <taxon>Magnoliopsida</taxon>
        <taxon>eudicotyledons</taxon>
        <taxon>Gunneridae</taxon>
        <taxon>Pentapetalae</taxon>
        <taxon>rosids</taxon>
        <taxon>fabids</taxon>
        <taxon>Fabales</taxon>
        <taxon>Fabaceae</taxon>
        <taxon>Papilionoideae</taxon>
        <taxon>50 kb inversion clade</taxon>
        <taxon>genistoids sensu lato</taxon>
        <taxon>core genistoids</taxon>
        <taxon>Genisteae</taxon>
        <taxon>Lupinus</taxon>
    </lineage>
</organism>
<dbReference type="Proteomes" id="UP000447434">
    <property type="component" value="Chromosome 7"/>
</dbReference>
<protein>
    <recommendedName>
        <fullName evidence="5">Transmembrane protein</fullName>
    </recommendedName>
</protein>
<evidence type="ECO:0000256" key="1">
    <source>
        <dbReference type="SAM" id="Phobius"/>
    </source>
</evidence>
<accession>A0A6A4QBB5</accession>
<feature type="chain" id="PRO_5025438675" description="Transmembrane protein" evidence="2">
    <location>
        <begin position="21"/>
        <end position="112"/>
    </location>
</feature>
<sequence length="112" mass="12422">MVLLTHALLLPMQLSHLCSGYKVCMCIGIWFFLSCIAIAYEGGVCPLVCMCGFIVVGMGVCIVSECCVFFGTALVYVVLCYAGKRNFLSCPPFLRIALAFCRWLMILHRKPL</sequence>
<evidence type="ECO:0000313" key="3">
    <source>
        <dbReference type="EMBL" id="KAE9610869.1"/>
    </source>
</evidence>
<name>A0A6A4QBB5_LUPAL</name>
<evidence type="ECO:0008006" key="5">
    <source>
        <dbReference type="Google" id="ProtNLM"/>
    </source>
</evidence>
<keyword evidence="1" id="KW-1133">Transmembrane helix</keyword>
<evidence type="ECO:0000313" key="4">
    <source>
        <dbReference type="Proteomes" id="UP000447434"/>
    </source>
</evidence>
<feature type="signal peptide" evidence="2">
    <location>
        <begin position="1"/>
        <end position="20"/>
    </location>
</feature>
<feature type="transmembrane region" description="Helical" evidence="1">
    <location>
        <begin position="47"/>
        <end position="79"/>
    </location>
</feature>
<keyword evidence="1" id="KW-0812">Transmembrane</keyword>
<proteinExistence type="predicted"/>
<feature type="transmembrane region" description="Helical" evidence="1">
    <location>
        <begin position="20"/>
        <end position="40"/>
    </location>
</feature>
<dbReference type="EMBL" id="WOCE01000007">
    <property type="protein sequence ID" value="KAE9610869.1"/>
    <property type="molecule type" value="Genomic_DNA"/>
</dbReference>
<reference evidence="4" key="1">
    <citation type="journal article" date="2020" name="Nat. Commun.">
        <title>Genome sequence of the cluster root forming white lupin.</title>
        <authorList>
            <person name="Hufnagel B."/>
            <person name="Marques A."/>
            <person name="Soriano A."/>
            <person name="Marques L."/>
            <person name="Divol F."/>
            <person name="Doumas P."/>
            <person name="Sallet E."/>
            <person name="Mancinotti D."/>
            <person name="Carrere S."/>
            <person name="Marande W."/>
            <person name="Arribat S."/>
            <person name="Keller J."/>
            <person name="Huneau C."/>
            <person name="Blein T."/>
            <person name="Aime D."/>
            <person name="Laguerre M."/>
            <person name="Taylor J."/>
            <person name="Schubert V."/>
            <person name="Nelson M."/>
            <person name="Geu-Flores F."/>
            <person name="Crespi M."/>
            <person name="Gallardo-Guerrero K."/>
            <person name="Delaux P.-M."/>
            <person name="Salse J."/>
            <person name="Berges H."/>
            <person name="Guyot R."/>
            <person name="Gouzy J."/>
            <person name="Peret B."/>
        </authorList>
    </citation>
    <scope>NUCLEOTIDE SEQUENCE [LARGE SCALE GENOMIC DNA]</scope>
    <source>
        <strain evidence="4">cv. Amiga</strain>
    </source>
</reference>
<keyword evidence="4" id="KW-1185">Reference proteome</keyword>